<organism evidence="2 3">
    <name type="scientific">Chlamydomonas eustigma</name>
    <dbReference type="NCBI Taxonomy" id="1157962"/>
    <lineage>
        <taxon>Eukaryota</taxon>
        <taxon>Viridiplantae</taxon>
        <taxon>Chlorophyta</taxon>
        <taxon>core chlorophytes</taxon>
        <taxon>Chlorophyceae</taxon>
        <taxon>CS clade</taxon>
        <taxon>Chlamydomonadales</taxon>
        <taxon>Chlamydomonadaceae</taxon>
        <taxon>Chlamydomonas</taxon>
    </lineage>
</organism>
<proteinExistence type="predicted"/>
<gene>
    <name evidence="2" type="ORF">CEUSTIGMA_g4347.t1</name>
</gene>
<dbReference type="Proteomes" id="UP000232323">
    <property type="component" value="Unassembled WGS sequence"/>
</dbReference>
<sequence length="201" mass="22141">MAGTLEGTHLRRFHIDTERHLTGYGVFHGDNRQPDGEPLPTGSLRRSLTGGTSAGVYHEFGGGPPEAYTIRPTMSLKSVQEKVPVGSTLTSTVGRTLPSNRSKGLNSSSYEFKSGAFKSTSGLPPLQYKAWTTEYVDEYRGPIARKENLKTLTLTHGTSDALRSSRYQFQGYPHTFKSYAPSSLTQKGQNMPNYESRVNAF</sequence>
<protein>
    <submittedName>
        <fullName evidence="2">Uncharacterized protein</fullName>
    </submittedName>
</protein>
<dbReference type="OrthoDB" id="549631at2759"/>
<name>A0A250X1F1_9CHLO</name>
<evidence type="ECO:0000313" key="2">
    <source>
        <dbReference type="EMBL" id="GAX76901.1"/>
    </source>
</evidence>
<keyword evidence="3" id="KW-1185">Reference proteome</keyword>
<dbReference type="EMBL" id="BEGY01000020">
    <property type="protein sequence ID" value="GAX76901.1"/>
    <property type="molecule type" value="Genomic_DNA"/>
</dbReference>
<reference evidence="2 3" key="1">
    <citation type="submission" date="2017-08" db="EMBL/GenBank/DDBJ databases">
        <title>Acidophilic green algal genome provides insights into adaptation to an acidic environment.</title>
        <authorList>
            <person name="Hirooka S."/>
            <person name="Hirose Y."/>
            <person name="Kanesaki Y."/>
            <person name="Higuchi S."/>
            <person name="Fujiwara T."/>
            <person name="Onuma R."/>
            <person name="Era A."/>
            <person name="Ohbayashi R."/>
            <person name="Uzuka A."/>
            <person name="Nozaki H."/>
            <person name="Yoshikawa H."/>
            <person name="Miyagishima S.Y."/>
        </authorList>
    </citation>
    <scope>NUCLEOTIDE SEQUENCE [LARGE SCALE GENOMIC DNA]</scope>
    <source>
        <strain evidence="2 3">NIES-2499</strain>
    </source>
</reference>
<evidence type="ECO:0000256" key="1">
    <source>
        <dbReference type="SAM" id="MobiDB-lite"/>
    </source>
</evidence>
<dbReference type="AlphaFoldDB" id="A0A250X1F1"/>
<accession>A0A250X1F1</accession>
<feature type="region of interest" description="Disordered" evidence="1">
    <location>
        <begin position="26"/>
        <end position="50"/>
    </location>
</feature>
<comment type="caution">
    <text evidence="2">The sequence shown here is derived from an EMBL/GenBank/DDBJ whole genome shotgun (WGS) entry which is preliminary data.</text>
</comment>
<evidence type="ECO:0000313" key="3">
    <source>
        <dbReference type="Proteomes" id="UP000232323"/>
    </source>
</evidence>